<dbReference type="EMBL" id="MU275839">
    <property type="protein sequence ID" value="KAI0053813.1"/>
    <property type="molecule type" value="Genomic_DNA"/>
</dbReference>
<protein>
    <submittedName>
        <fullName evidence="1">GMC oxidoreductase</fullName>
    </submittedName>
</protein>
<organism evidence="1 2">
    <name type="scientific">Auriscalpium vulgare</name>
    <dbReference type="NCBI Taxonomy" id="40419"/>
    <lineage>
        <taxon>Eukaryota</taxon>
        <taxon>Fungi</taxon>
        <taxon>Dikarya</taxon>
        <taxon>Basidiomycota</taxon>
        <taxon>Agaricomycotina</taxon>
        <taxon>Agaricomycetes</taxon>
        <taxon>Russulales</taxon>
        <taxon>Auriscalpiaceae</taxon>
        <taxon>Auriscalpium</taxon>
    </lineage>
</organism>
<evidence type="ECO:0000313" key="1">
    <source>
        <dbReference type="EMBL" id="KAI0053813.1"/>
    </source>
</evidence>
<reference evidence="1" key="1">
    <citation type="submission" date="2021-02" db="EMBL/GenBank/DDBJ databases">
        <authorList>
            <consortium name="DOE Joint Genome Institute"/>
            <person name="Ahrendt S."/>
            <person name="Looney B.P."/>
            <person name="Miyauchi S."/>
            <person name="Morin E."/>
            <person name="Drula E."/>
            <person name="Courty P.E."/>
            <person name="Chicoki N."/>
            <person name="Fauchery L."/>
            <person name="Kohler A."/>
            <person name="Kuo A."/>
            <person name="Labutti K."/>
            <person name="Pangilinan J."/>
            <person name="Lipzen A."/>
            <person name="Riley R."/>
            <person name="Andreopoulos W."/>
            <person name="He G."/>
            <person name="Johnson J."/>
            <person name="Barry K.W."/>
            <person name="Grigoriev I.V."/>
            <person name="Nagy L."/>
            <person name="Hibbett D."/>
            <person name="Henrissat B."/>
            <person name="Matheny P.B."/>
            <person name="Labbe J."/>
            <person name="Martin F."/>
        </authorList>
    </citation>
    <scope>NUCLEOTIDE SEQUENCE</scope>
    <source>
        <strain evidence="1">FP105234-sp</strain>
    </source>
</reference>
<comment type="caution">
    <text evidence="1">The sequence shown here is derived from an EMBL/GenBank/DDBJ whole genome shotgun (WGS) entry which is preliminary data.</text>
</comment>
<sequence>MRTTTKAFLTLLAAHLTLAQTQPAPSPTDATDFAETTFDFVVVGGGTSGLVLASRLSENPNITVGVLEAGDYRPGDDLILIPASTGPAVLGANSQDQSNLQGNPNYDWKFKSVPQTGLNGGTILYPRGKVVGGSSAINTMIWQRASSVEYDLWESAFQNPGWSWSSLLPYFAKVENWSPPPIVLPGQEADPSLAAVHGKTGYVNVSYNNFMTDVEVPIVKSANALGIRTNSNPDAGNGTGFYYMARNVNPVTGFRSYASPAYFEPFVGRPNLKLVSEALVTKINFANSTVEGKGLVATGVDFTVGNQTFTVKANKEVILAAGSLKTPQLLELSGVGNATLLKSLGIEPLLDSPQIGENLQDHPVTYSDFQTKDGVVTLDQLTFNETFVAEAKANFSHTPAHGALSYTDAIIGPNTFQAVVNASQFNSVLALLDKELKGRKYPTELQQLQFTAARELFAEGKIAWIEVVNVPEGGVVSVPTANTSYVTTVVIQLHPFARGSVHINSTDPTAAPVINPNFLASEFDTQVLTHGLQFVRKMLNNSGIVAEYHAPDNTVQTDAQWESYVRGHVGSTAHPLGTTAMAPQHIGGVVDSHLKIYGLSNVRVVDAGIFPFTLSAAIMSSVYAVAEKAADIVKADWKI</sequence>
<dbReference type="Proteomes" id="UP000814033">
    <property type="component" value="Unassembled WGS sequence"/>
</dbReference>
<name>A0ACB8SD86_9AGAM</name>
<keyword evidence="2" id="KW-1185">Reference proteome</keyword>
<evidence type="ECO:0000313" key="2">
    <source>
        <dbReference type="Proteomes" id="UP000814033"/>
    </source>
</evidence>
<gene>
    <name evidence="1" type="ORF">FA95DRAFT_1552318</name>
</gene>
<proteinExistence type="predicted"/>
<accession>A0ACB8SD86</accession>
<reference evidence="1" key="2">
    <citation type="journal article" date="2022" name="New Phytol.">
        <title>Evolutionary transition to the ectomycorrhizal habit in the genomes of a hyperdiverse lineage of mushroom-forming fungi.</title>
        <authorList>
            <person name="Looney B."/>
            <person name="Miyauchi S."/>
            <person name="Morin E."/>
            <person name="Drula E."/>
            <person name="Courty P.E."/>
            <person name="Kohler A."/>
            <person name="Kuo A."/>
            <person name="LaButti K."/>
            <person name="Pangilinan J."/>
            <person name="Lipzen A."/>
            <person name="Riley R."/>
            <person name="Andreopoulos W."/>
            <person name="He G."/>
            <person name="Johnson J."/>
            <person name="Nolan M."/>
            <person name="Tritt A."/>
            <person name="Barry K.W."/>
            <person name="Grigoriev I.V."/>
            <person name="Nagy L.G."/>
            <person name="Hibbett D."/>
            <person name="Henrissat B."/>
            <person name="Matheny P.B."/>
            <person name="Labbe J."/>
            <person name="Martin F.M."/>
        </authorList>
    </citation>
    <scope>NUCLEOTIDE SEQUENCE</scope>
    <source>
        <strain evidence="1">FP105234-sp</strain>
    </source>
</reference>